<evidence type="ECO:0000313" key="11">
    <source>
        <dbReference type="Proteomes" id="UP000004816"/>
    </source>
</evidence>
<evidence type="ECO:0000256" key="2">
    <source>
        <dbReference type="ARBA" id="ARBA00022428"/>
    </source>
</evidence>
<dbReference type="InterPro" id="IPR044878">
    <property type="entry name" value="UbiA_sf"/>
</dbReference>
<dbReference type="NCBIfam" id="NF004751">
    <property type="entry name" value="PRK06080.1-3"/>
    <property type="match status" value="1"/>
</dbReference>
<dbReference type="Pfam" id="PF01040">
    <property type="entry name" value="UbiA"/>
    <property type="match status" value="1"/>
</dbReference>
<accession>E5XP60</accession>
<dbReference type="PIRSF" id="PIRSF005355">
    <property type="entry name" value="UBIAD1"/>
    <property type="match status" value="1"/>
</dbReference>
<dbReference type="CDD" id="cd13962">
    <property type="entry name" value="PT_UbiA_UBIAD1"/>
    <property type="match status" value="1"/>
</dbReference>
<dbReference type="InterPro" id="IPR000537">
    <property type="entry name" value="UbiA_prenyltransferase"/>
</dbReference>
<evidence type="ECO:0000256" key="3">
    <source>
        <dbReference type="ARBA" id="ARBA00022475"/>
    </source>
</evidence>
<feature type="transmembrane region" description="Helical" evidence="8">
    <location>
        <begin position="136"/>
        <end position="157"/>
    </location>
</feature>
<keyword evidence="2 8" id="KW-0474">Menaquinone biosynthesis</keyword>
<organism evidence="10 11">
    <name type="scientific">Segniliparus rugosus (strain ATCC BAA-974 / DSM 45345 / CCUG 50838 / CIP 108380 / JCM 13579 / CDC 945)</name>
    <dbReference type="NCBI Taxonomy" id="679197"/>
    <lineage>
        <taxon>Bacteria</taxon>
        <taxon>Bacillati</taxon>
        <taxon>Actinomycetota</taxon>
        <taxon>Actinomycetes</taxon>
        <taxon>Mycobacteriales</taxon>
        <taxon>Segniliparaceae</taxon>
        <taxon>Segniliparus</taxon>
    </lineage>
</organism>
<dbReference type="AlphaFoldDB" id="E5XP60"/>
<keyword evidence="5 8" id="KW-0812">Transmembrane</keyword>
<evidence type="ECO:0000256" key="4">
    <source>
        <dbReference type="ARBA" id="ARBA00022679"/>
    </source>
</evidence>
<comment type="subcellular location">
    <subcellularLocation>
        <location evidence="8">Cell membrane</location>
        <topology evidence="8">Multi-pass membrane protein</topology>
    </subcellularLocation>
    <subcellularLocation>
        <location evidence="1">Membrane</location>
        <topology evidence="1">Multi-pass membrane protein</topology>
    </subcellularLocation>
</comment>
<evidence type="ECO:0000256" key="9">
    <source>
        <dbReference type="NCBIfam" id="TIGR00751"/>
    </source>
</evidence>
<dbReference type="OrthoDB" id="9767568at2"/>
<comment type="caution">
    <text evidence="10">The sequence shown here is derived from an EMBL/GenBank/DDBJ whole genome shotgun (WGS) entry which is preliminary data.</text>
</comment>
<evidence type="ECO:0000256" key="7">
    <source>
        <dbReference type="ARBA" id="ARBA00023136"/>
    </source>
</evidence>
<dbReference type="PANTHER" id="PTHR13929:SF0">
    <property type="entry name" value="UBIA PRENYLTRANSFERASE DOMAIN-CONTAINING PROTEIN 1"/>
    <property type="match status" value="1"/>
</dbReference>
<feature type="transmembrane region" description="Helical" evidence="8">
    <location>
        <begin position="169"/>
        <end position="190"/>
    </location>
</feature>
<name>E5XP60_SEGRC</name>
<feature type="transmembrane region" description="Helical" evidence="8">
    <location>
        <begin position="37"/>
        <end position="58"/>
    </location>
</feature>
<dbReference type="EMBL" id="ACZI02000003">
    <property type="protein sequence ID" value="EFV13866.1"/>
    <property type="molecule type" value="Genomic_DNA"/>
</dbReference>
<proteinExistence type="inferred from homology"/>
<keyword evidence="6 8" id="KW-1133">Transmembrane helix</keyword>
<reference evidence="10 11" key="1">
    <citation type="journal article" date="2011" name="Stand. Genomic Sci.">
        <title>High quality draft genome sequence of Segniliparus rugosus CDC 945(T)= (ATCC BAA-974(T)).</title>
        <authorList>
            <person name="Earl A.M."/>
            <person name="Desjardins C.A."/>
            <person name="Fitzgerald M.G."/>
            <person name="Arachchi H.M."/>
            <person name="Zeng Q."/>
            <person name="Mehta T."/>
            <person name="Griggs A."/>
            <person name="Birren B.W."/>
            <person name="Toney N.C."/>
            <person name="Carr J."/>
            <person name="Posey J."/>
            <person name="Butler W.R."/>
        </authorList>
    </citation>
    <scope>NUCLEOTIDE SEQUENCE [LARGE SCALE GENOMIC DNA]</scope>
    <source>
        <strain evidence="11">ATCC BAA-974 / DSM 45345 / CCUG 50838 / CIP 108380 / JCM 13579 / CDC 945</strain>
    </source>
</reference>
<keyword evidence="3 8" id="KW-1003">Cell membrane</keyword>
<dbReference type="Gene3D" id="1.10.357.140">
    <property type="entry name" value="UbiA prenyltransferase"/>
    <property type="match status" value="1"/>
</dbReference>
<sequence length="289" mass="29591">MATLREWAQGARPRTFPNAVAPVLLGSGAAAELGGFVWWKALAALIVSLGFIVGVNYANDYSDGVRGTDDERVGPMRLVGSRAASPKAVLRAAVASFAVACAAGLVLAATSTWWLVVLGLCCLAAAWFYTGGSKPYGYLGFGEVAAFLCFGLAAVLGTELSQAGGISHEGVLCAVGAGAFSAAVLAVNNLRDIEGDARNGKHTLAVRLGDAKTRVFYMGLLVVPFLVSAALSATVPFAIFSLAAVLLLVGPGMAVRRGAVGPRLIAVLGATNAGMLVWSVVITAALFFN</sequence>
<dbReference type="InterPro" id="IPR026046">
    <property type="entry name" value="UBIAD1"/>
</dbReference>
<feature type="transmembrane region" description="Helical" evidence="8">
    <location>
        <begin position="211"/>
        <end position="231"/>
    </location>
</feature>
<evidence type="ECO:0000256" key="6">
    <source>
        <dbReference type="ARBA" id="ARBA00022989"/>
    </source>
</evidence>
<dbReference type="HAMAP" id="MF_01937">
    <property type="entry name" value="MenA_1"/>
    <property type="match status" value="1"/>
</dbReference>
<comment type="catalytic activity">
    <reaction evidence="8">
        <text>an all-trans-polyprenyl diphosphate + 1,4-dihydroxy-2-naphthoate + H(+) = a 2-demethylmenaquinol + CO2 + diphosphate</text>
        <dbReference type="Rhea" id="RHEA:26478"/>
        <dbReference type="Rhea" id="RHEA-COMP:9563"/>
        <dbReference type="Rhea" id="RHEA-COMP:9564"/>
        <dbReference type="ChEBI" id="CHEBI:11173"/>
        <dbReference type="ChEBI" id="CHEBI:15378"/>
        <dbReference type="ChEBI" id="CHEBI:16526"/>
        <dbReference type="ChEBI" id="CHEBI:33019"/>
        <dbReference type="ChEBI" id="CHEBI:55437"/>
        <dbReference type="ChEBI" id="CHEBI:58914"/>
        <dbReference type="EC" id="2.5.1.74"/>
    </reaction>
</comment>
<evidence type="ECO:0000256" key="8">
    <source>
        <dbReference type="HAMAP-Rule" id="MF_01937"/>
    </source>
</evidence>
<evidence type="ECO:0000313" key="10">
    <source>
        <dbReference type="EMBL" id="EFV13866.1"/>
    </source>
</evidence>
<dbReference type="UniPathway" id="UPA00079">
    <property type="reaction ID" value="UER00168"/>
</dbReference>
<feature type="transmembrane region" description="Helical" evidence="8">
    <location>
        <begin position="113"/>
        <end position="129"/>
    </location>
</feature>
<keyword evidence="4 8" id="KW-0808">Transferase</keyword>
<gene>
    <name evidence="8" type="primary">menA</name>
    <name evidence="10" type="ORF">HMPREF9336_01281</name>
</gene>
<comment type="pathway">
    <text evidence="8">Quinol/quinone metabolism; menaquinone biosynthesis; menaquinol from 1,4-dihydroxy-2-naphthoate: step 1/2.</text>
</comment>
<keyword evidence="11" id="KW-1185">Reference proteome</keyword>
<dbReference type="EC" id="2.5.1.74" evidence="8 9"/>
<comment type="similarity">
    <text evidence="8">Belongs to the MenA family. Type 1 subfamily.</text>
</comment>
<feature type="transmembrane region" description="Helical" evidence="8">
    <location>
        <begin position="264"/>
        <end position="288"/>
    </location>
</feature>
<dbReference type="GO" id="GO:0005886">
    <property type="term" value="C:plasma membrane"/>
    <property type="evidence" value="ECO:0007669"/>
    <property type="project" value="UniProtKB-SubCell"/>
</dbReference>
<dbReference type="Proteomes" id="UP000004816">
    <property type="component" value="Unassembled WGS sequence"/>
</dbReference>
<dbReference type="STRING" id="679197.HMPREF9336_01281"/>
<dbReference type="HOGENOM" id="CLU_043611_1_0_11"/>
<keyword evidence="7 8" id="KW-0472">Membrane</keyword>
<dbReference type="PANTHER" id="PTHR13929">
    <property type="entry name" value="1,4-DIHYDROXY-2-NAPHTHOATE OCTAPRENYLTRANSFERASE"/>
    <property type="match status" value="1"/>
</dbReference>
<feature type="transmembrane region" description="Helical" evidence="8">
    <location>
        <begin position="88"/>
        <end position="107"/>
    </location>
</feature>
<dbReference type="RefSeq" id="WP_007468873.1">
    <property type="nucleotide sequence ID" value="NZ_KI391954.1"/>
</dbReference>
<evidence type="ECO:0000256" key="1">
    <source>
        <dbReference type="ARBA" id="ARBA00004141"/>
    </source>
</evidence>
<dbReference type="GO" id="GO:0042371">
    <property type="term" value="P:vitamin K biosynthetic process"/>
    <property type="evidence" value="ECO:0007669"/>
    <property type="project" value="TreeGrafter"/>
</dbReference>
<dbReference type="NCBIfam" id="TIGR00751">
    <property type="entry name" value="menA"/>
    <property type="match status" value="1"/>
</dbReference>
<comment type="function">
    <text evidence="8">Conversion of 1,4-dihydroxy-2-naphthoate (DHNA) to demethylmenaquinone (DMK).</text>
</comment>
<dbReference type="eggNOG" id="COG1575">
    <property type="taxonomic scope" value="Bacteria"/>
</dbReference>
<dbReference type="GO" id="GO:0009234">
    <property type="term" value="P:menaquinone biosynthetic process"/>
    <property type="evidence" value="ECO:0007669"/>
    <property type="project" value="UniProtKB-UniRule"/>
</dbReference>
<protein>
    <recommendedName>
        <fullName evidence="8 9">1,4-dihydroxy-2-naphthoate octaprenyltransferase</fullName>
        <shortName evidence="8">DHNA-octaprenyltransferase</shortName>
        <ecNumber evidence="8 9">2.5.1.74</ecNumber>
    </recommendedName>
</protein>
<dbReference type="InterPro" id="IPR004657">
    <property type="entry name" value="MenA"/>
</dbReference>
<evidence type="ECO:0000256" key="5">
    <source>
        <dbReference type="ARBA" id="ARBA00022692"/>
    </source>
</evidence>
<dbReference type="GO" id="GO:0046428">
    <property type="term" value="F:1,4-dihydroxy-2-naphthoate polyprenyltransferase activity"/>
    <property type="evidence" value="ECO:0007669"/>
    <property type="project" value="UniProtKB-UniRule"/>
</dbReference>